<sequence length="131" mass="15090">MSDHWSWSLNSTGDFLVSSVRNFIDDAFLPKLDAPTRWVKEIPIKINILDWKISLDRLPTRANLSARGLDIPSILCPSCNAVVESTSQIFFSCPLARQIMLKVCRWWELDNISFNSYAEWLKTKFVRIQAA</sequence>
<reference evidence="2" key="1">
    <citation type="journal article" date="2022" name="Int. J. Mol. Sci.">
        <title>Draft Genome of Tanacetum Coccineum: Genomic Comparison of Closely Related Tanacetum-Family Plants.</title>
        <authorList>
            <person name="Yamashiro T."/>
            <person name="Shiraishi A."/>
            <person name="Nakayama K."/>
            <person name="Satake H."/>
        </authorList>
    </citation>
    <scope>NUCLEOTIDE SEQUENCE</scope>
</reference>
<feature type="domain" description="Reverse transcriptase zinc-binding" evidence="1">
    <location>
        <begin position="33"/>
        <end position="99"/>
    </location>
</feature>
<dbReference type="EMBL" id="BQNB010018737">
    <property type="protein sequence ID" value="GJT77712.1"/>
    <property type="molecule type" value="Genomic_DNA"/>
</dbReference>
<dbReference type="InterPro" id="IPR026960">
    <property type="entry name" value="RVT-Znf"/>
</dbReference>
<accession>A0ABQ5GRW9</accession>
<reference evidence="2" key="2">
    <citation type="submission" date="2022-01" db="EMBL/GenBank/DDBJ databases">
        <authorList>
            <person name="Yamashiro T."/>
            <person name="Shiraishi A."/>
            <person name="Satake H."/>
            <person name="Nakayama K."/>
        </authorList>
    </citation>
    <scope>NUCLEOTIDE SEQUENCE</scope>
</reference>
<evidence type="ECO:0000259" key="1">
    <source>
        <dbReference type="Pfam" id="PF13966"/>
    </source>
</evidence>
<evidence type="ECO:0000313" key="2">
    <source>
        <dbReference type="EMBL" id="GJT77712.1"/>
    </source>
</evidence>
<dbReference type="Proteomes" id="UP001151760">
    <property type="component" value="Unassembled WGS sequence"/>
</dbReference>
<protein>
    <submittedName>
        <fullName evidence="2">RNA-directed DNA polymerase, eukaryota</fullName>
    </submittedName>
</protein>
<name>A0ABQ5GRW9_9ASTR</name>
<keyword evidence="3" id="KW-1185">Reference proteome</keyword>
<dbReference type="Pfam" id="PF13966">
    <property type="entry name" value="zf-RVT"/>
    <property type="match status" value="1"/>
</dbReference>
<proteinExistence type="predicted"/>
<gene>
    <name evidence="2" type="ORF">Tco_1044437</name>
</gene>
<organism evidence="2 3">
    <name type="scientific">Tanacetum coccineum</name>
    <dbReference type="NCBI Taxonomy" id="301880"/>
    <lineage>
        <taxon>Eukaryota</taxon>
        <taxon>Viridiplantae</taxon>
        <taxon>Streptophyta</taxon>
        <taxon>Embryophyta</taxon>
        <taxon>Tracheophyta</taxon>
        <taxon>Spermatophyta</taxon>
        <taxon>Magnoliopsida</taxon>
        <taxon>eudicotyledons</taxon>
        <taxon>Gunneridae</taxon>
        <taxon>Pentapetalae</taxon>
        <taxon>asterids</taxon>
        <taxon>campanulids</taxon>
        <taxon>Asterales</taxon>
        <taxon>Asteraceae</taxon>
        <taxon>Asteroideae</taxon>
        <taxon>Anthemideae</taxon>
        <taxon>Anthemidinae</taxon>
        <taxon>Tanacetum</taxon>
    </lineage>
</organism>
<keyword evidence="2" id="KW-0695">RNA-directed DNA polymerase</keyword>
<keyword evidence="2" id="KW-0548">Nucleotidyltransferase</keyword>
<comment type="caution">
    <text evidence="2">The sequence shown here is derived from an EMBL/GenBank/DDBJ whole genome shotgun (WGS) entry which is preliminary data.</text>
</comment>
<keyword evidence="2" id="KW-0808">Transferase</keyword>
<evidence type="ECO:0000313" key="3">
    <source>
        <dbReference type="Proteomes" id="UP001151760"/>
    </source>
</evidence>
<dbReference type="GO" id="GO:0003964">
    <property type="term" value="F:RNA-directed DNA polymerase activity"/>
    <property type="evidence" value="ECO:0007669"/>
    <property type="project" value="UniProtKB-KW"/>
</dbReference>